<dbReference type="InterPro" id="IPR023801">
    <property type="entry name" value="His_deacetylse_dom"/>
</dbReference>
<proteinExistence type="predicted"/>
<dbReference type="SMART" id="SM00248">
    <property type="entry name" value="ANK"/>
    <property type="match status" value="3"/>
</dbReference>
<dbReference type="GeneID" id="6995150"/>
<feature type="region of interest" description="Disordered" evidence="2">
    <location>
        <begin position="22"/>
        <end position="58"/>
    </location>
</feature>
<dbReference type="GO" id="GO:0040029">
    <property type="term" value="P:epigenetic regulation of gene expression"/>
    <property type="evidence" value="ECO:0007669"/>
    <property type="project" value="TreeGrafter"/>
</dbReference>
<dbReference type="CDD" id="cd11599">
    <property type="entry name" value="HDAC_classII_2"/>
    <property type="match status" value="1"/>
</dbReference>
<dbReference type="PANTHER" id="PTHR10625">
    <property type="entry name" value="HISTONE DEACETYLASE HDAC1-RELATED"/>
    <property type="match status" value="1"/>
</dbReference>
<feature type="compositionally biased region" description="Low complexity" evidence="2">
    <location>
        <begin position="37"/>
        <end position="49"/>
    </location>
</feature>
<evidence type="ECO:0000256" key="1">
    <source>
        <dbReference type="PROSITE-ProRule" id="PRU00023"/>
    </source>
</evidence>
<feature type="domain" description="Histone deacetylase" evidence="3">
    <location>
        <begin position="464"/>
        <end position="784"/>
    </location>
</feature>
<feature type="region of interest" description="Disordered" evidence="2">
    <location>
        <begin position="856"/>
        <end position="893"/>
    </location>
</feature>
<keyword evidence="5" id="KW-1185">Reference proteome</keyword>
<dbReference type="GO" id="GO:0000118">
    <property type="term" value="C:histone deacetylase complex"/>
    <property type="evidence" value="ECO:0007669"/>
    <property type="project" value="TreeGrafter"/>
</dbReference>
<dbReference type="Pfam" id="PF00850">
    <property type="entry name" value="Hist_deacetyl"/>
    <property type="match status" value="1"/>
</dbReference>
<evidence type="ECO:0000313" key="5">
    <source>
        <dbReference type="Proteomes" id="UP000001460"/>
    </source>
</evidence>
<feature type="compositionally biased region" description="Low complexity" evidence="2">
    <location>
        <begin position="881"/>
        <end position="893"/>
    </location>
</feature>
<name>B6AAN2_CRYMR</name>
<dbReference type="PROSITE" id="PS50088">
    <property type="entry name" value="ANK_REPEAT"/>
    <property type="match status" value="1"/>
</dbReference>
<dbReference type="GO" id="GO:0004407">
    <property type="term" value="F:histone deacetylase activity"/>
    <property type="evidence" value="ECO:0007669"/>
    <property type="project" value="TreeGrafter"/>
</dbReference>
<dbReference type="InterPro" id="IPR037138">
    <property type="entry name" value="His_deacetylse_dom_sf"/>
</dbReference>
<dbReference type="OrthoDB" id="424012at2759"/>
<dbReference type="STRING" id="441375.B6AAN2"/>
<keyword evidence="1" id="KW-0040">ANK repeat</keyword>
<dbReference type="Pfam" id="PF12796">
    <property type="entry name" value="Ank_2"/>
    <property type="match status" value="1"/>
</dbReference>
<feature type="compositionally biased region" description="Polar residues" evidence="2">
    <location>
        <begin position="856"/>
        <end position="873"/>
    </location>
</feature>
<dbReference type="OMA" id="VACTEND"/>
<dbReference type="Gene3D" id="3.40.800.20">
    <property type="entry name" value="Histone deacetylase domain"/>
    <property type="match status" value="1"/>
</dbReference>
<protein>
    <submittedName>
        <fullName evidence="4">Histone deacetylase family protein</fullName>
    </submittedName>
</protein>
<dbReference type="AlphaFoldDB" id="B6AAN2"/>
<evidence type="ECO:0000256" key="2">
    <source>
        <dbReference type="SAM" id="MobiDB-lite"/>
    </source>
</evidence>
<dbReference type="EMBL" id="DS989727">
    <property type="protein sequence ID" value="EEA05434.1"/>
    <property type="molecule type" value="Genomic_DNA"/>
</dbReference>
<dbReference type="InterPro" id="IPR023696">
    <property type="entry name" value="Ureohydrolase_dom_sf"/>
</dbReference>
<dbReference type="RefSeq" id="XP_002139783.1">
    <property type="nucleotide sequence ID" value="XM_002139747.1"/>
</dbReference>
<dbReference type="Gene3D" id="1.25.40.20">
    <property type="entry name" value="Ankyrin repeat-containing domain"/>
    <property type="match status" value="1"/>
</dbReference>
<dbReference type="PANTHER" id="PTHR10625:SF26">
    <property type="entry name" value="HISTONE DEACETYLASE DOMAIN-CONTAINING PROTEIN"/>
    <property type="match status" value="1"/>
</dbReference>
<organism evidence="4 5">
    <name type="scientific">Cryptosporidium muris (strain RN66)</name>
    <dbReference type="NCBI Taxonomy" id="441375"/>
    <lineage>
        <taxon>Eukaryota</taxon>
        <taxon>Sar</taxon>
        <taxon>Alveolata</taxon>
        <taxon>Apicomplexa</taxon>
        <taxon>Conoidasida</taxon>
        <taxon>Coccidia</taxon>
        <taxon>Eucoccidiorida</taxon>
        <taxon>Eimeriorina</taxon>
        <taxon>Cryptosporidiidae</taxon>
        <taxon>Cryptosporidium</taxon>
    </lineage>
</organism>
<dbReference type="GO" id="GO:0005737">
    <property type="term" value="C:cytoplasm"/>
    <property type="evidence" value="ECO:0007669"/>
    <property type="project" value="TreeGrafter"/>
</dbReference>
<dbReference type="InterPro" id="IPR002110">
    <property type="entry name" value="Ankyrin_rpt"/>
</dbReference>
<accession>B6AAN2</accession>
<evidence type="ECO:0000259" key="3">
    <source>
        <dbReference type="Pfam" id="PF00850"/>
    </source>
</evidence>
<dbReference type="SUPFAM" id="SSF48403">
    <property type="entry name" value="Ankyrin repeat"/>
    <property type="match status" value="1"/>
</dbReference>
<dbReference type="PROSITE" id="PS50297">
    <property type="entry name" value="ANK_REP_REGION"/>
    <property type="match status" value="1"/>
</dbReference>
<feature type="repeat" description="ANK" evidence="1">
    <location>
        <begin position="250"/>
        <end position="282"/>
    </location>
</feature>
<dbReference type="Proteomes" id="UP000001460">
    <property type="component" value="Unassembled WGS sequence"/>
</dbReference>
<reference evidence="4" key="1">
    <citation type="submission" date="2008-06" db="EMBL/GenBank/DDBJ databases">
        <authorList>
            <person name="Lorenzi H."/>
            <person name="Inman J."/>
            <person name="Miller J."/>
            <person name="Schobel S."/>
            <person name="Amedeo P."/>
            <person name="Caler E.V."/>
            <person name="da Silva J."/>
        </authorList>
    </citation>
    <scope>NUCLEOTIDE SEQUENCE [LARGE SCALE GENOMIC DNA]</scope>
    <source>
        <strain evidence="4">RN66</strain>
    </source>
</reference>
<dbReference type="eggNOG" id="KOG1343">
    <property type="taxonomic scope" value="Eukaryota"/>
</dbReference>
<dbReference type="VEuPathDB" id="CryptoDB:CMU_024400"/>
<evidence type="ECO:0000313" key="4">
    <source>
        <dbReference type="EMBL" id="EEA05434.1"/>
    </source>
</evidence>
<dbReference type="SUPFAM" id="SSF52768">
    <property type="entry name" value="Arginase/deacetylase"/>
    <property type="match status" value="1"/>
</dbReference>
<gene>
    <name evidence="4" type="ORF">CMU_024400</name>
</gene>
<sequence>MDLPKVKGEAIPTEVIDISSPIETETLLNTEAGGRISSESDTSESTNTESNDEVPQENPMEFVYPMSESNIVIPPTSQTSTNHDIDVENSITHTFNPKPSFFQRLVIARDTETLKEYIHSPLRYMINDRDALGCSALHLALLNAYPDILEMILSPPIPEEPIRCVQDNGDENITDSESIDLATEQGGIIPIDLTTPYNGIPVIQLALCKSVFADRYEDSLRCLGLLLPYTLQNNNSSHTTQLDINAIDSSGATVLHLGCSFGDSRIVSVLLEYGALATLADHSGNQAVHYAISSRDPDTLSVILAHGGSDPLQTSTNTANLLKCCIDKAAWRCFYILMSDLEYQQHPISESEYDLLSFHAQKLGLGDEFSKVFGLSVEVATNGEDSEFDNTDPNIVDGPMDGLVSTHIFTTNICYNHISLPEPIDLPIRRARIINRVRENPTRLDVLTTPNVGILRSNEFSTLQWTESTTSTLLADILRVHDWAYIRLLQHKIAESALIWEKRPYSFGILDEDTGLSPGSWEAAIAASGAVINAVDAICRGENRNAFCAIRPPGHHMGTWGAAQSVGRDDGSPSGTQGFCLLNNIAIAAAYCRYMYASHGIGRIAIIDFDIHHGNGTEQIVRNIVPKDRHIKTRLNPCPGIELNFQQDISSYKIWRDETDSSNIFFSSIHAYDGTFYPGTGPEEYSTQPYICNVALPENTNSHIYRSKIKKLLLPKLLQFRPDIIFISAGFDAHFIDTIGKGFVACTENDFAWITQQLVSIANLCCNGRIVSVLEGGYNTKGLNLSPLAKSVAAHVRTLQWTSPNLMPNPQDWEDDEQLDISINYQEHEEVKVIGNRLINEQKQAYNATTHNEVYSGESQNNCTDSSNIQQGTKRPRVEESSSQTSNCSSRPRRAAAIIAENRIHMKIQAELESKARYNIALKKSLDETVASTEENNYVVQGSAKSIDSDIKGEDN</sequence>
<dbReference type="InterPro" id="IPR036770">
    <property type="entry name" value="Ankyrin_rpt-contain_sf"/>
</dbReference>